<comment type="caution">
    <text evidence="16">The sequence shown here is derived from an EMBL/GenBank/DDBJ whole genome shotgun (WGS) entry which is preliminary data.</text>
</comment>
<evidence type="ECO:0000256" key="4">
    <source>
        <dbReference type="ARBA" id="ARBA00022500"/>
    </source>
</evidence>
<dbReference type="Gene3D" id="1.10.287.950">
    <property type="entry name" value="Methyl-accepting chemotaxis protein"/>
    <property type="match status" value="1"/>
</dbReference>
<dbReference type="GO" id="GO:0052131">
    <property type="term" value="P:positive aerotaxis"/>
    <property type="evidence" value="ECO:0007669"/>
    <property type="project" value="UniProtKB-ARBA"/>
</dbReference>
<dbReference type="PROSITE" id="PS50885">
    <property type="entry name" value="HAMP"/>
    <property type="match status" value="1"/>
</dbReference>
<accession>A0A2I0CNB9</accession>
<dbReference type="PANTHER" id="PTHR32089">
    <property type="entry name" value="METHYL-ACCEPTING CHEMOTAXIS PROTEIN MCPB"/>
    <property type="match status" value="1"/>
</dbReference>
<keyword evidence="6 12" id="KW-0812">Transmembrane</keyword>
<evidence type="ECO:0000256" key="8">
    <source>
        <dbReference type="ARBA" id="ARBA00023136"/>
    </source>
</evidence>
<dbReference type="InterPro" id="IPR004090">
    <property type="entry name" value="Chemotax_Me-accpt_rcpt"/>
</dbReference>
<dbReference type="CDD" id="cd11386">
    <property type="entry name" value="MCP_signal"/>
    <property type="match status" value="1"/>
</dbReference>
<dbReference type="PROSITE" id="PS50112">
    <property type="entry name" value="PAS"/>
    <property type="match status" value="1"/>
</dbReference>
<keyword evidence="5" id="KW-0997">Cell inner membrane</keyword>
<feature type="domain" description="HAMP" evidence="15">
    <location>
        <begin position="195"/>
        <end position="247"/>
    </location>
</feature>
<sequence>MKINLPVSQREVPVDAQANILSTTDLKGALTYANDDFVEICGFSRDELLGRNHNLVRHPDMPAAAFAHLWQTLKAGKSWMGLVKNRCKNGDHYWVSAHVTPVFRHGQVVEYQSVRRAASAEQVARAEALYARLRDGQSPAALRRPRLSLAMRLSLQAALLSGSASLLGLFCGALSAASALLLGAGLSLGLGLLLHLALRPLQALLREAREVADNPLSQYLYCQRNDEFGQLGFALLSLRAEAGSVIGRIADATRQLRNEAGELAGAVECSSHATLQQQGETEQVASAISQLAGSVQEVARHAQHSACAASEADAEACDGLQMVEQTCQLLDKLAEEVQQSHQVIEQLAEHSHTINQVLDVIQGIAEQTNLLALNAAIEAARAGEQGRGFAVVADEVRGLASRTQQSTAQINSMISQLQEGASQAVQTMQRSRSQAEAAVHQALQTANALQGINQRVTRISDMSLQIAAAVEQQSAVGEDIQRNLGGIRQASESSVVASSQSRHSARQLADLASRLQLLVEQFHGSAQGTRLPPT</sequence>
<protein>
    <submittedName>
        <fullName evidence="16">Chemotaxis protein</fullName>
    </submittedName>
</protein>
<dbReference type="InterPro" id="IPR004089">
    <property type="entry name" value="MCPsignal_dom"/>
</dbReference>
<dbReference type="NCBIfam" id="TIGR00229">
    <property type="entry name" value="sensory_box"/>
    <property type="match status" value="1"/>
</dbReference>
<keyword evidence="2" id="KW-1003">Cell membrane</keyword>
<name>A0A2I0CNB9_9PSED</name>
<feature type="transmembrane region" description="Helical" evidence="12">
    <location>
        <begin position="176"/>
        <end position="198"/>
    </location>
</feature>
<dbReference type="FunFam" id="3.30.450.20:FF:000046">
    <property type="entry name" value="Aerotaxis sensor receptor"/>
    <property type="match status" value="1"/>
</dbReference>
<dbReference type="Pfam" id="PF08447">
    <property type="entry name" value="PAS_3"/>
    <property type="match status" value="1"/>
</dbReference>
<dbReference type="SMART" id="SM00091">
    <property type="entry name" value="PAS"/>
    <property type="match status" value="1"/>
</dbReference>
<feature type="domain" description="Methyl-accepting transducer" evidence="13">
    <location>
        <begin position="252"/>
        <end position="488"/>
    </location>
</feature>
<keyword evidence="3" id="KW-0488">Methylation</keyword>
<evidence type="ECO:0000256" key="5">
    <source>
        <dbReference type="ARBA" id="ARBA00022519"/>
    </source>
</evidence>
<dbReference type="SUPFAM" id="SSF55785">
    <property type="entry name" value="PYP-like sensor domain (PAS domain)"/>
    <property type="match status" value="1"/>
</dbReference>
<dbReference type="PANTHER" id="PTHR32089:SF74">
    <property type="entry name" value="METHYL-ACCEPTING CHEMOTAXIS PROTEIN AER"/>
    <property type="match status" value="1"/>
</dbReference>
<reference evidence="17" key="1">
    <citation type="submission" date="2017-12" db="EMBL/GenBank/DDBJ databases">
        <authorList>
            <person name="Yu X.-Y."/>
        </authorList>
    </citation>
    <scope>NUCLEOTIDE SEQUENCE [LARGE SCALE GENOMIC DNA]</scope>
    <source>
        <strain evidence="17">ZYSR67-Z</strain>
    </source>
</reference>
<keyword evidence="4" id="KW-0145">Chemotaxis</keyword>
<dbReference type="Proteomes" id="UP000242861">
    <property type="component" value="Unassembled WGS sequence"/>
</dbReference>
<evidence type="ECO:0000256" key="12">
    <source>
        <dbReference type="SAM" id="Phobius"/>
    </source>
</evidence>
<feature type="domain" description="PAS" evidence="14">
    <location>
        <begin position="25"/>
        <end position="76"/>
    </location>
</feature>
<evidence type="ECO:0000259" key="14">
    <source>
        <dbReference type="PROSITE" id="PS50112"/>
    </source>
</evidence>
<keyword evidence="7 12" id="KW-1133">Transmembrane helix</keyword>
<comment type="subcellular location">
    <subcellularLocation>
        <location evidence="1">Cell inner membrane</location>
        <topology evidence="1">Multi-pass membrane protein</topology>
    </subcellularLocation>
</comment>
<evidence type="ECO:0000256" key="11">
    <source>
        <dbReference type="PROSITE-ProRule" id="PRU00284"/>
    </source>
</evidence>
<dbReference type="PRINTS" id="PR00260">
    <property type="entry name" value="CHEMTRNSDUCR"/>
</dbReference>
<dbReference type="SMART" id="SM00283">
    <property type="entry name" value="MA"/>
    <property type="match status" value="1"/>
</dbReference>
<proteinExistence type="inferred from homology"/>
<organism evidence="16 17">
    <name type="scientific">Pseudomonas fluvialis</name>
    <dbReference type="NCBI Taxonomy" id="1793966"/>
    <lineage>
        <taxon>Bacteria</taxon>
        <taxon>Pseudomonadati</taxon>
        <taxon>Pseudomonadota</taxon>
        <taxon>Gammaproteobacteria</taxon>
        <taxon>Pseudomonadales</taxon>
        <taxon>Pseudomonadaceae</taxon>
        <taxon>Pseudomonas</taxon>
    </lineage>
</organism>
<evidence type="ECO:0000256" key="1">
    <source>
        <dbReference type="ARBA" id="ARBA00004429"/>
    </source>
</evidence>
<keyword evidence="8 12" id="KW-0472">Membrane</keyword>
<evidence type="ECO:0000313" key="16">
    <source>
        <dbReference type="EMBL" id="PKF70583.1"/>
    </source>
</evidence>
<dbReference type="InterPro" id="IPR035965">
    <property type="entry name" value="PAS-like_dom_sf"/>
</dbReference>
<comment type="similarity">
    <text evidence="10">Belongs to the methyl-accepting chemotaxis (MCP) protein family.</text>
</comment>
<dbReference type="Pfam" id="PF00015">
    <property type="entry name" value="MCPsignal"/>
    <property type="match status" value="1"/>
</dbReference>
<evidence type="ECO:0000313" key="17">
    <source>
        <dbReference type="Proteomes" id="UP000242861"/>
    </source>
</evidence>
<evidence type="ECO:0000256" key="9">
    <source>
        <dbReference type="ARBA" id="ARBA00023224"/>
    </source>
</evidence>
<gene>
    <name evidence="16" type="ORF">CW360_12285</name>
</gene>
<evidence type="ECO:0000256" key="3">
    <source>
        <dbReference type="ARBA" id="ARBA00022481"/>
    </source>
</evidence>
<evidence type="ECO:0000256" key="7">
    <source>
        <dbReference type="ARBA" id="ARBA00022989"/>
    </source>
</evidence>
<dbReference type="AlphaFoldDB" id="A0A2I0CNB9"/>
<evidence type="ECO:0000259" key="13">
    <source>
        <dbReference type="PROSITE" id="PS50111"/>
    </source>
</evidence>
<evidence type="ECO:0000256" key="2">
    <source>
        <dbReference type="ARBA" id="ARBA00022475"/>
    </source>
</evidence>
<evidence type="ECO:0000256" key="6">
    <source>
        <dbReference type="ARBA" id="ARBA00022692"/>
    </source>
</evidence>
<evidence type="ECO:0000256" key="10">
    <source>
        <dbReference type="ARBA" id="ARBA00029447"/>
    </source>
</evidence>
<dbReference type="CDD" id="cd00130">
    <property type="entry name" value="PAS"/>
    <property type="match status" value="1"/>
</dbReference>
<dbReference type="InterPro" id="IPR003660">
    <property type="entry name" value="HAMP_dom"/>
</dbReference>
<dbReference type="PROSITE" id="PS50111">
    <property type="entry name" value="CHEMOTAXIS_TRANSDUC_2"/>
    <property type="match status" value="1"/>
</dbReference>
<dbReference type="GO" id="GO:0004888">
    <property type="term" value="F:transmembrane signaling receptor activity"/>
    <property type="evidence" value="ECO:0007669"/>
    <property type="project" value="InterPro"/>
</dbReference>
<dbReference type="InterPro" id="IPR000014">
    <property type="entry name" value="PAS"/>
</dbReference>
<dbReference type="FunFam" id="1.10.287.950:FF:000001">
    <property type="entry name" value="Methyl-accepting chemotaxis sensory transducer"/>
    <property type="match status" value="1"/>
</dbReference>
<dbReference type="SUPFAM" id="SSF58104">
    <property type="entry name" value="Methyl-accepting chemotaxis protein (MCP) signaling domain"/>
    <property type="match status" value="1"/>
</dbReference>
<dbReference type="GO" id="GO:0007165">
    <property type="term" value="P:signal transduction"/>
    <property type="evidence" value="ECO:0007669"/>
    <property type="project" value="UniProtKB-KW"/>
</dbReference>
<dbReference type="InterPro" id="IPR013655">
    <property type="entry name" value="PAS_fold_3"/>
</dbReference>
<keyword evidence="9 11" id="KW-0807">Transducer</keyword>
<dbReference type="GO" id="GO:0005886">
    <property type="term" value="C:plasma membrane"/>
    <property type="evidence" value="ECO:0007669"/>
    <property type="project" value="UniProtKB-SubCell"/>
</dbReference>
<dbReference type="Gene3D" id="3.30.450.20">
    <property type="entry name" value="PAS domain"/>
    <property type="match status" value="1"/>
</dbReference>
<dbReference type="EMBL" id="PIYS01000023">
    <property type="protein sequence ID" value="PKF70583.1"/>
    <property type="molecule type" value="Genomic_DNA"/>
</dbReference>
<evidence type="ECO:0000259" key="15">
    <source>
        <dbReference type="PROSITE" id="PS50885"/>
    </source>
</evidence>
<dbReference type="SMART" id="SM00304">
    <property type="entry name" value="HAMP"/>
    <property type="match status" value="1"/>
</dbReference>